<reference evidence="7" key="1">
    <citation type="submission" date="2021-06" db="EMBL/GenBank/DDBJ databases">
        <authorList>
            <person name="Kallberg Y."/>
            <person name="Tangrot J."/>
            <person name="Rosling A."/>
        </authorList>
    </citation>
    <scope>NUCLEOTIDE SEQUENCE</scope>
    <source>
        <strain evidence="7">FL966</strain>
    </source>
</reference>
<comment type="similarity">
    <text evidence="1">Belongs to the glycosyltransferase 2 family.</text>
</comment>
<keyword evidence="4" id="KW-1133">Transmembrane helix</keyword>
<dbReference type="OrthoDB" id="331544at2759"/>
<dbReference type="PANTHER" id="PTHR43179">
    <property type="entry name" value="RHAMNOSYLTRANSFERASE WBBL"/>
    <property type="match status" value="1"/>
</dbReference>
<feature type="domain" description="NAD-dependent epimerase/dehydratase" evidence="6">
    <location>
        <begin position="15"/>
        <end position="263"/>
    </location>
</feature>
<dbReference type="Proteomes" id="UP000789759">
    <property type="component" value="Unassembled WGS sequence"/>
</dbReference>
<dbReference type="Pfam" id="PF01370">
    <property type="entry name" value="Epimerase"/>
    <property type="match status" value="1"/>
</dbReference>
<dbReference type="PANTHER" id="PTHR43179:SF12">
    <property type="entry name" value="GALACTOFURANOSYLTRANSFERASE GLFT2"/>
    <property type="match status" value="1"/>
</dbReference>
<feature type="domain" description="Glycosyltransferase 2-like" evidence="5">
    <location>
        <begin position="630"/>
        <end position="738"/>
    </location>
</feature>
<evidence type="ECO:0000256" key="4">
    <source>
        <dbReference type="SAM" id="Phobius"/>
    </source>
</evidence>
<accession>A0A9N9E301</accession>
<dbReference type="SUPFAM" id="SSF51735">
    <property type="entry name" value="NAD(P)-binding Rossmann-fold domains"/>
    <property type="match status" value="1"/>
</dbReference>
<dbReference type="InterPro" id="IPR001509">
    <property type="entry name" value="Epimerase_deHydtase"/>
</dbReference>
<dbReference type="InterPro" id="IPR029044">
    <property type="entry name" value="Nucleotide-diphossugar_trans"/>
</dbReference>
<evidence type="ECO:0000313" key="7">
    <source>
        <dbReference type="EMBL" id="CAG8660686.1"/>
    </source>
</evidence>
<dbReference type="EMBL" id="CAJVQA010007717">
    <property type="protein sequence ID" value="CAG8660686.1"/>
    <property type="molecule type" value="Genomic_DNA"/>
</dbReference>
<dbReference type="AlphaFoldDB" id="A0A9N9E301"/>
<dbReference type="Pfam" id="PF00535">
    <property type="entry name" value="Glycos_transf_2"/>
    <property type="match status" value="1"/>
</dbReference>
<feature type="transmembrane region" description="Helical" evidence="4">
    <location>
        <begin position="910"/>
        <end position="931"/>
    </location>
</feature>
<keyword evidence="8" id="KW-1185">Reference proteome</keyword>
<dbReference type="Gene3D" id="3.40.50.720">
    <property type="entry name" value="NAD(P)-binding Rossmann-like Domain"/>
    <property type="match status" value="1"/>
</dbReference>
<dbReference type="GO" id="GO:0016757">
    <property type="term" value="F:glycosyltransferase activity"/>
    <property type="evidence" value="ECO:0007669"/>
    <property type="project" value="UniProtKB-KW"/>
</dbReference>
<evidence type="ECO:0000259" key="5">
    <source>
        <dbReference type="Pfam" id="PF00535"/>
    </source>
</evidence>
<dbReference type="InterPro" id="IPR036291">
    <property type="entry name" value="NAD(P)-bd_dom_sf"/>
</dbReference>
<sequence length="1031" mass="119626">MNQQANVTKINKRKVLITGGNGFIGKNLAKYLHNHGDNVRIVDISQDSSEKSENYCSEFIHGDLRDLSICRKAIKGRNWVFHLASEINESYDLNNFIAYKNNHLITINMVQASIEAGIDRFFYASSTCIHSHEKQLNPDELDLKENDLWDLWYQYYSNNGPSLYGCEKINGEILLSQSINSTKIRIARFDNVFGEGNKWIGRGENIIASLIRKVICSFNEQGYYEIDIKNSDDEIQSFLYIKDCIDVIIKIMESDYYKPLNIGSENSVSIKELIYMTLETIGITKEQVKFIMDENSIQKNKNSDNILIHQVLGWTPKTSIRESIEKTTIWIKSEIEKELNKCENELTRKKLKERYRESSSETKIFDDEIKFGILLPITSRGLKNPKDCLYNLKNFAKSVYETTQMDIMSMNGRKFSLNFFIGIDKDDILFQPKENNIAEQILKEYGFMDVKTREFDLPPGSICKIWNDLAIDAYNHMCDYIVLFGDDIIIESTNWMSKTHEEFIKISNEKKVPLGFGIVAFTELTFPGFPTFPIMSRTNINIFGGKPFPVIFTNQDADPFLFQLYRRFDCSVMSKHLKLRNLIGGSRKPRYKRIYHDWRFSVLDNAVLSVEKWLHNTMETPIPKLITLDIIIPSYRVQMQYLEPIFRLKRSKTASTMIIIIVDNPNSPNIKDLKKFEYDAFVRIRVQGKNLGASEARNRGLSESSADYVLFLDDDVIPDPDILIEAEKVIRKYPNACGFIGCTKFPDPSKSIFTSAVEMSGITYFWDIAEKIEENIPWGVTANLLVRRYKDNIMFNTTFPKTGGGEDVDYCLQKSQFFIKNIPNSEGFRAAPSVKAVHPWWNNGKRSYLRFAKWAYGDGQLIAMYPEYRYKDNFPNSAELFLLLSSLLLNFLFMKILINDQILNELTLVTTISIPLVVLANMIFDVIRFVIMEHESYVPELKGYRRIIAASEAAIIRIASELGRLVGKLNRREWNYIRWRFDWFTNRLGDDTKNIEKRFSMIRFNIWAILVLSAFCFVRFNNSHESERLLV</sequence>
<keyword evidence="4" id="KW-0472">Membrane</keyword>
<evidence type="ECO:0000256" key="2">
    <source>
        <dbReference type="ARBA" id="ARBA00022676"/>
    </source>
</evidence>
<proteinExistence type="inferred from homology"/>
<keyword evidence="3" id="KW-0808">Transferase</keyword>
<protein>
    <submittedName>
        <fullName evidence="7">2232_t:CDS:1</fullName>
    </submittedName>
</protein>
<comment type="caution">
    <text evidence="7">The sequence shown here is derived from an EMBL/GenBank/DDBJ whole genome shotgun (WGS) entry which is preliminary data.</text>
</comment>
<keyword evidence="4" id="KW-0812">Transmembrane</keyword>
<dbReference type="CDD" id="cd00761">
    <property type="entry name" value="Glyco_tranf_GTA_type"/>
    <property type="match status" value="1"/>
</dbReference>
<dbReference type="Gene3D" id="3.90.550.10">
    <property type="entry name" value="Spore Coat Polysaccharide Biosynthesis Protein SpsA, Chain A"/>
    <property type="match status" value="1"/>
</dbReference>
<keyword evidence="2" id="KW-0328">Glycosyltransferase</keyword>
<evidence type="ECO:0000259" key="6">
    <source>
        <dbReference type="Pfam" id="PF01370"/>
    </source>
</evidence>
<evidence type="ECO:0000256" key="1">
    <source>
        <dbReference type="ARBA" id="ARBA00006739"/>
    </source>
</evidence>
<dbReference type="SUPFAM" id="SSF53448">
    <property type="entry name" value="Nucleotide-diphospho-sugar transferases"/>
    <property type="match status" value="1"/>
</dbReference>
<dbReference type="InterPro" id="IPR001173">
    <property type="entry name" value="Glyco_trans_2-like"/>
</dbReference>
<dbReference type="Gene3D" id="3.90.25.10">
    <property type="entry name" value="UDP-galactose 4-epimerase, domain 1"/>
    <property type="match status" value="1"/>
</dbReference>
<name>A0A9N9E301_9GLOM</name>
<organism evidence="7 8">
    <name type="scientific">Cetraspora pellucida</name>
    <dbReference type="NCBI Taxonomy" id="1433469"/>
    <lineage>
        <taxon>Eukaryota</taxon>
        <taxon>Fungi</taxon>
        <taxon>Fungi incertae sedis</taxon>
        <taxon>Mucoromycota</taxon>
        <taxon>Glomeromycotina</taxon>
        <taxon>Glomeromycetes</taxon>
        <taxon>Diversisporales</taxon>
        <taxon>Gigasporaceae</taxon>
        <taxon>Cetraspora</taxon>
    </lineage>
</organism>
<feature type="transmembrane region" description="Helical" evidence="4">
    <location>
        <begin position="1002"/>
        <end position="1020"/>
    </location>
</feature>
<evidence type="ECO:0000313" key="8">
    <source>
        <dbReference type="Proteomes" id="UP000789759"/>
    </source>
</evidence>
<gene>
    <name evidence="7" type="ORF">CPELLU_LOCUS9784</name>
</gene>
<evidence type="ECO:0000256" key="3">
    <source>
        <dbReference type="ARBA" id="ARBA00022679"/>
    </source>
</evidence>